<evidence type="ECO:0000313" key="1">
    <source>
        <dbReference type="EMBL" id="ADG68607.1"/>
    </source>
</evidence>
<dbReference type="KEGG" id="plm:Plim_2784"/>
<dbReference type="EMBL" id="CP001744">
    <property type="protein sequence ID" value="ADG68607.1"/>
    <property type="molecule type" value="Genomic_DNA"/>
</dbReference>
<evidence type="ECO:0000313" key="2">
    <source>
        <dbReference type="Proteomes" id="UP000002220"/>
    </source>
</evidence>
<gene>
    <name evidence="1" type="ordered locus">Plim_2784</name>
</gene>
<dbReference type="HOGENOM" id="CLU_1061111_0_0_0"/>
<keyword evidence="2" id="KW-1185">Reference proteome</keyword>
<proteinExistence type="predicted"/>
<name>D5SRB4_PLAL2</name>
<protein>
    <submittedName>
        <fullName evidence="1">Uncharacterized protein</fullName>
    </submittedName>
</protein>
<dbReference type="AlphaFoldDB" id="D5SRB4"/>
<organism evidence="1 2">
    <name type="scientific">Planctopirus limnophila (strain ATCC 43296 / DSM 3776 / IFAM 1008 / Mu 290)</name>
    <name type="common">Planctomyces limnophilus</name>
    <dbReference type="NCBI Taxonomy" id="521674"/>
    <lineage>
        <taxon>Bacteria</taxon>
        <taxon>Pseudomonadati</taxon>
        <taxon>Planctomycetota</taxon>
        <taxon>Planctomycetia</taxon>
        <taxon>Planctomycetales</taxon>
        <taxon>Planctomycetaceae</taxon>
        <taxon>Planctopirus</taxon>
    </lineage>
</organism>
<reference evidence="1 2" key="1">
    <citation type="journal article" date="2010" name="Stand. Genomic Sci.">
        <title>Complete genome sequence of Planctomyces limnophilus type strain (Mu 290).</title>
        <authorList>
            <person name="Labutti K."/>
            <person name="Sikorski J."/>
            <person name="Schneider S."/>
            <person name="Nolan M."/>
            <person name="Lucas S."/>
            <person name="Glavina Del Rio T."/>
            <person name="Tice H."/>
            <person name="Cheng J.F."/>
            <person name="Goodwin L."/>
            <person name="Pitluck S."/>
            <person name="Liolios K."/>
            <person name="Ivanova N."/>
            <person name="Mavromatis K."/>
            <person name="Mikhailova N."/>
            <person name="Pati A."/>
            <person name="Chen A."/>
            <person name="Palaniappan K."/>
            <person name="Land M."/>
            <person name="Hauser L."/>
            <person name="Chang Y.J."/>
            <person name="Jeffries C.D."/>
            <person name="Tindall B.J."/>
            <person name="Rohde M."/>
            <person name="Goker M."/>
            <person name="Woyke T."/>
            <person name="Bristow J."/>
            <person name="Eisen J.A."/>
            <person name="Markowitz V."/>
            <person name="Hugenholtz P."/>
            <person name="Kyrpides N.C."/>
            <person name="Klenk H.P."/>
            <person name="Lapidus A."/>
        </authorList>
    </citation>
    <scope>NUCLEOTIDE SEQUENCE [LARGE SCALE GENOMIC DNA]</scope>
    <source>
        <strain evidence="2">ATCC 43296 / DSM 3776 / IFAM 1008 / 290</strain>
    </source>
</reference>
<accession>D5SRB4</accession>
<sequence length="262" mass="29898">MTSLYRIANPRATSSEHQASSCCCTVGKNTLHAVCLRCGKPDLPTENGRVRCPNCQFVLTQKRYDKLLNSGTQIVLYGVKYRIEYEAQVATRGDLFRKYALRDPTIIEAAVAIIVSGILGNVAYDLTKTALTTLYTQLVKRRQRRKNSPSDRTISSEDLKFLYKMIGNEPEYAKQFIDYSKDYVNGRKSPITAVARACEEERVFNQYADILKNDPQIYVFSSQTGRCFHRKECHAITSPRKRIRLKKALLTPLLPCRRCKPL</sequence>
<dbReference type="Proteomes" id="UP000002220">
    <property type="component" value="Chromosome"/>
</dbReference>